<evidence type="ECO:0000256" key="2">
    <source>
        <dbReference type="ARBA" id="ARBA00022737"/>
    </source>
</evidence>
<evidence type="ECO:0000256" key="1">
    <source>
        <dbReference type="ARBA" id="ARBA00022618"/>
    </source>
</evidence>
<dbReference type="Pfam" id="PF12895">
    <property type="entry name" value="ANAPC3"/>
    <property type="match status" value="1"/>
</dbReference>
<dbReference type="OMA" id="DPFHNNA"/>
<dbReference type="GO" id="GO:0005680">
    <property type="term" value="C:anaphase-promoting complex"/>
    <property type="evidence" value="ECO:0000318"/>
    <property type="project" value="GO_Central"/>
</dbReference>
<keyword evidence="2" id="KW-0677">Repeat</keyword>
<reference evidence="10" key="1">
    <citation type="submission" date="2015-02" db="EMBL/GenBank/DDBJ databases">
        <title>Genome sequencing for Strongylocentrotus purpuratus.</title>
        <authorList>
            <person name="Murali S."/>
            <person name="Liu Y."/>
            <person name="Vee V."/>
            <person name="English A."/>
            <person name="Wang M."/>
            <person name="Skinner E."/>
            <person name="Han Y."/>
            <person name="Muzny D.M."/>
            <person name="Worley K.C."/>
            <person name="Gibbs R.A."/>
        </authorList>
    </citation>
    <scope>NUCLEOTIDE SEQUENCE</scope>
</reference>
<dbReference type="InterPro" id="IPR019734">
    <property type="entry name" value="TPR_rpt"/>
</dbReference>
<dbReference type="Pfam" id="PF13424">
    <property type="entry name" value="TPR_12"/>
    <property type="match status" value="1"/>
</dbReference>
<keyword evidence="4" id="KW-0833">Ubl conjugation pathway</keyword>
<dbReference type="GO" id="GO:0051301">
    <property type="term" value="P:cell division"/>
    <property type="evidence" value="ECO:0000318"/>
    <property type="project" value="GO_Central"/>
</dbReference>
<dbReference type="GO" id="GO:0016567">
    <property type="term" value="P:protein ubiquitination"/>
    <property type="evidence" value="ECO:0000318"/>
    <property type="project" value="GO_Central"/>
</dbReference>
<feature type="repeat" description="TPR" evidence="7">
    <location>
        <begin position="445"/>
        <end position="478"/>
    </location>
</feature>
<dbReference type="GO" id="GO:0045842">
    <property type="term" value="P:positive regulation of mitotic metaphase/anaphase transition"/>
    <property type="evidence" value="ECO:0000318"/>
    <property type="project" value="GO_Central"/>
</dbReference>
<evidence type="ECO:0000256" key="6">
    <source>
        <dbReference type="ARBA" id="ARBA00023306"/>
    </source>
</evidence>
<feature type="compositionally biased region" description="Acidic residues" evidence="8">
    <location>
        <begin position="564"/>
        <end position="573"/>
    </location>
</feature>
<evidence type="ECO:0008006" key="11">
    <source>
        <dbReference type="Google" id="ProtNLM"/>
    </source>
</evidence>
<evidence type="ECO:0000313" key="9">
    <source>
        <dbReference type="EnsemblMetazoa" id="XP_030837397"/>
    </source>
</evidence>
<feature type="repeat" description="TPR" evidence="7">
    <location>
        <begin position="479"/>
        <end position="512"/>
    </location>
</feature>
<dbReference type="PANTHER" id="PTHR12558:SF9">
    <property type="entry name" value="CELL DIVISION CYCLE PROTEIN 16 HOMOLOG"/>
    <property type="match status" value="1"/>
</dbReference>
<dbReference type="CTD" id="8881"/>
<dbReference type="Gene3D" id="1.25.40.10">
    <property type="entry name" value="Tetratricopeptide repeat domain"/>
    <property type="match status" value="1"/>
</dbReference>
<dbReference type="Pfam" id="PF13181">
    <property type="entry name" value="TPR_8"/>
    <property type="match status" value="1"/>
</dbReference>
<proteinExistence type="predicted"/>
<keyword evidence="10" id="KW-1185">Reference proteome</keyword>
<reference evidence="9" key="2">
    <citation type="submission" date="2021-01" db="UniProtKB">
        <authorList>
            <consortium name="EnsemblMetazoa"/>
        </authorList>
    </citation>
    <scope>IDENTIFICATION</scope>
</reference>
<dbReference type="SMART" id="SM00028">
    <property type="entry name" value="TPR"/>
    <property type="match status" value="7"/>
</dbReference>
<dbReference type="GO" id="GO:0031145">
    <property type="term" value="P:anaphase-promoting complex-dependent catabolic process"/>
    <property type="evidence" value="ECO:0000318"/>
    <property type="project" value="GO_Central"/>
</dbReference>
<dbReference type="InParanoid" id="A0A7M7NJY1"/>
<evidence type="ECO:0000256" key="3">
    <source>
        <dbReference type="ARBA" id="ARBA00022776"/>
    </source>
</evidence>
<evidence type="ECO:0000256" key="4">
    <source>
        <dbReference type="ARBA" id="ARBA00022786"/>
    </source>
</evidence>
<keyword evidence="6" id="KW-0131">Cell cycle</keyword>
<evidence type="ECO:0000256" key="8">
    <source>
        <dbReference type="SAM" id="MobiDB-lite"/>
    </source>
</evidence>
<name>A0A7M7NJY1_STRPU</name>
<sequence length="580" mass="66305">MSLERFRSLVRCYIDKHQYDSAVFWADKVVTMSKGDVHDVYMLAQSLYHTKQYHRAAHLIRNRRLDKTHKAGRYLAAKCLEAVQKWEEALNVLEGCDESDITIFQPRIEEMKLEDQKDELDRIPLQNVESSMSLLKGQIYEALENRIQAAECYRQAIFEDVHCYEAFELLVKHQMLTADEEKDLLQSLPISEQCPLEDLEFVRSLYQSILKKYDKPVSTKLADCLISLGNNLDIQTNTAERHYYNCDFRTSYKITRSVLESDPFHETCLPVHIATLVELKKSNELFYLAHRLVDLHPDKAVSWFAVGCYYYLVGKNEPARRFLSKATAIDRLYGPAWLAFGHSFAAEGEHDQAMAAYFTASRLMKGCHLPLLYVGLEYGLTKNFKLADKFFSQALGIASSDPFVLHEMGVVAFHNGDWETAATHFNEALGIVQNINSQTLADKWEPLLNNLGHVYRKLKKYEESLEYHRQALILSPQNPSTFSAIGYVYALMSQFSKAIDYFHKALGVGRDDTFSVTMLTHSIEQYIGEMSPCTGGSETVPDLEVVVKEEVVATTEKSNSSLDMEVEMDEEDSSLSKLLM</sequence>
<evidence type="ECO:0000256" key="7">
    <source>
        <dbReference type="PROSITE-ProRule" id="PRU00339"/>
    </source>
</evidence>
<dbReference type="RefSeq" id="XP_030837397.1">
    <property type="nucleotide sequence ID" value="XM_030981537.1"/>
</dbReference>
<feature type="region of interest" description="Disordered" evidence="8">
    <location>
        <begin position="558"/>
        <end position="580"/>
    </location>
</feature>
<dbReference type="EnsemblMetazoa" id="XM_030981537">
    <property type="protein sequence ID" value="XP_030837397"/>
    <property type="gene ID" value="LOC584511"/>
</dbReference>
<accession>A0A7M7NJY1</accession>
<keyword evidence="1" id="KW-0132">Cell division</keyword>
<dbReference type="GeneID" id="584511"/>
<dbReference type="PROSITE" id="PS50005">
    <property type="entry name" value="TPR"/>
    <property type="match status" value="2"/>
</dbReference>
<dbReference type="Proteomes" id="UP000007110">
    <property type="component" value="Unassembled WGS sequence"/>
</dbReference>
<dbReference type="GO" id="GO:0005737">
    <property type="term" value="C:cytoplasm"/>
    <property type="evidence" value="ECO:0000318"/>
    <property type="project" value="GO_Central"/>
</dbReference>
<dbReference type="PANTHER" id="PTHR12558">
    <property type="entry name" value="CELL DIVISION CYCLE 16,23,27"/>
    <property type="match status" value="1"/>
</dbReference>
<dbReference type="AlphaFoldDB" id="A0A7M7NJY1"/>
<dbReference type="KEGG" id="spu:584511"/>
<keyword evidence="3" id="KW-0498">Mitosis</keyword>
<dbReference type="OrthoDB" id="10006270at2759"/>
<dbReference type="PROSITE" id="PS50293">
    <property type="entry name" value="TPR_REGION"/>
    <property type="match status" value="1"/>
</dbReference>
<evidence type="ECO:0000313" key="10">
    <source>
        <dbReference type="Proteomes" id="UP000007110"/>
    </source>
</evidence>
<dbReference type="SUPFAM" id="SSF48452">
    <property type="entry name" value="TPR-like"/>
    <property type="match status" value="2"/>
</dbReference>
<dbReference type="InterPro" id="IPR011990">
    <property type="entry name" value="TPR-like_helical_dom_sf"/>
</dbReference>
<organism evidence="9 10">
    <name type="scientific">Strongylocentrotus purpuratus</name>
    <name type="common">Purple sea urchin</name>
    <dbReference type="NCBI Taxonomy" id="7668"/>
    <lineage>
        <taxon>Eukaryota</taxon>
        <taxon>Metazoa</taxon>
        <taxon>Echinodermata</taxon>
        <taxon>Eleutherozoa</taxon>
        <taxon>Echinozoa</taxon>
        <taxon>Echinoidea</taxon>
        <taxon>Euechinoidea</taxon>
        <taxon>Echinacea</taxon>
        <taxon>Camarodonta</taxon>
        <taxon>Echinidea</taxon>
        <taxon>Strongylocentrotidae</taxon>
        <taxon>Strongylocentrotus</taxon>
    </lineage>
</organism>
<evidence type="ECO:0000256" key="5">
    <source>
        <dbReference type="ARBA" id="ARBA00022803"/>
    </source>
</evidence>
<keyword evidence="5 7" id="KW-0802">TPR repeat</keyword>
<protein>
    <recommendedName>
        <fullName evidence="11">Cell division cycle protein 16 homolog</fullName>
    </recommendedName>
</protein>